<reference evidence="1 2" key="1">
    <citation type="submission" date="2020-08" db="EMBL/GenBank/DDBJ databases">
        <title>Genomic Encyclopedia of Type Strains, Phase III (KMG-III): the genomes of soil and plant-associated and newly described type strains.</title>
        <authorList>
            <person name="Whitman W."/>
        </authorList>
    </citation>
    <scope>NUCLEOTIDE SEQUENCE [LARGE SCALE GENOMIC DNA]</scope>
    <source>
        <strain evidence="1 2">CECT 8960</strain>
    </source>
</reference>
<proteinExistence type="predicted"/>
<dbReference type="EMBL" id="JACHJQ010000003">
    <property type="protein sequence ID" value="MBB4906448.1"/>
    <property type="molecule type" value="Genomic_DNA"/>
</dbReference>
<dbReference type="RefSeq" id="WP_225944013.1">
    <property type="nucleotide sequence ID" value="NZ_JACHJQ010000003.1"/>
</dbReference>
<comment type="caution">
    <text evidence="1">The sequence shown here is derived from an EMBL/GenBank/DDBJ whole genome shotgun (WGS) entry which is preliminary data.</text>
</comment>
<organism evidence="1 2">
    <name type="scientific">Actinophytocola algeriensis</name>
    <dbReference type="NCBI Taxonomy" id="1768010"/>
    <lineage>
        <taxon>Bacteria</taxon>
        <taxon>Bacillati</taxon>
        <taxon>Actinomycetota</taxon>
        <taxon>Actinomycetes</taxon>
        <taxon>Pseudonocardiales</taxon>
        <taxon>Pseudonocardiaceae</taxon>
    </lineage>
</organism>
<keyword evidence="2" id="KW-1185">Reference proteome</keyword>
<evidence type="ECO:0000313" key="2">
    <source>
        <dbReference type="Proteomes" id="UP000520767"/>
    </source>
</evidence>
<name>A0A7W7VDQ5_9PSEU</name>
<dbReference type="Proteomes" id="UP000520767">
    <property type="component" value="Unassembled WGS sequence"/>
</dbReference>
<sequence>MLDAGGGGGFGKMAASMKGLQQAAADGSFAVSETGGKALLVAIREMAKWVDDNIADLGTLSRSPQLGSSHGAEAMKPYVREVATDQQGFLTMLREFRASLVDAEAGVVGAMNNYRHIESSVESTFRV</sequence>
<dbReference type="AlphaFoldDB" id="A0A7W7VDQ5"/>
<accession>A0A7W7VDQ5</accession>
<gene>
    <name evidence="1" type="ORF">FHR82_002668</name>
</gene>
<evidence type="ECO:0000313" key="1">
    <source>
        <dbReference type="EMBL" id="MBB4906448.1"/>
    </source>
</evidence>
<protein>
    <submittedName>
        <fullName evidence="1">Uncharacterized protein</fullName>
    </submittedName>
</protein>